<proteinExistence type="predicted"/>
<dbReference type="Proteomes" id="UP000095767">
    <property type="component" value="Unassembled WGS sequence"/>
</dbReference>
<name>A0A1E5WMI0_9POAL</name>
<dbReference type="OrthoDB" id="10634113at2759"/>
<comment type="caution">
    <text evidence="2">The sequence shown here is derived from an EMBL/GenBank/DDBJ whole genome shotgun (WGS) entry which is preliminary data.</text>
</comment>
<evidence type="ECO:0000313" key="3">
    <source>
        <dbReference type="Proteomes" id="UP000095767"/>
    </source>
</evidence>
<dbReference type="EMBL" id="LWDX02001176">
    <property type="protein sequence ID" value="OEL38605.1"/>
    <property type="molecule type" value="Genomic_DNA"/>
</dbReference>
<reference evidence="2 3" key="1">
    <citation type="submission" date="2016-09" db="EMBL/GenBank/DDBJ databases">
        <title>The draft genome of Dichanthelium oligosanthes: A C3 panicoid grass species.</title>
        <authorList>
            <person name="Studer A.J."/>
            <person name="Schnable J.C."/>
            <person name="Brutnell T.P."/>
        </authorList>
    </citation>
    <scope>NUCLEOTIDE SEQUENCE [LARGE SCALE GENOMIC DNA]</scope>
    <source>
        <strain evidence="3">cv. Kellogg 1175</strain>
        <tissue evidence="2">Leaf</tissue>
    </source>
</reference>
<gene>
    <name evidence="2" type="ORF">BAE44_0000376</name>
</gene>
<keyword evidence="1" id="KW-0812">Transmembrane</keyword>
<organism evidence="2 3">
    <name type="scientific">Dichanthelium oligosanthes</name>
    <dbReference type="NCBI Taxonomy" id="888268"/>
    <lineage>
        <taxon>Eukaryota</taxon>
        <taxon>Viridiplantae</taxon>
        <taxon>Streptophyta</taxon>
        <taxon>Embryophyta</taxon>
        <taxon>Tracheophyta</taxon>
        <taxon>Spermatophyta</taxon>
        <taxon>Magnoliopsida</taxon>
        <taxon>Liliopsida</taxon>
        <taxon>Poales</taxon>
        <taxon>Poaceae</taxon>
        <taxon>PACMAD clade</taxon>
        <taxon>Panicoideae</taxon>
        <taxon>Panicodae</taxon>
        <taxon>Paniceae</taxon>
        <taxon>Dichantheliinae</taxon>
        <taxon>Dichanthelium</taxon>
    </lineage>
</organism>
<dbReference type="AlphaFoldDB" id="A0A1E5WMI0"/>
<feature type="transmembrane region" description="Helical" evidence="1">
    <location>
        <begin position="29"/>
        <end position="54"/>
    </location>
</feature>
<keyword evidence="1" id="KW-0472">Membrane</keyword>
<feature type="transmembrane region" description="Helical" evidence="1">
    <location>
        <begin position="299"/>
        <end position="320"/>
    </location>
</feature>
<feature type="transmembrane region" description="Helical" evidence="1">
    <location>
        <begin position="90"/>
        <end position="112"/>
    </location>
</feature>
<feature type="transmembrane region" description="Helical" evidence="1">
    <location>
        <begin position="66"/>
        <end position="84"/>
    </location>
</feature>
<accession>A0A1E5WMI0</accession>
<evidence type="ECO:0000313" key="2">
    <source>
        <dbReference type="EMBL" id="OEL38605.1"/>
    </source>
</evidence>
<evidence type="ECO:0000256" key="1">
    <source>
        <dbReference type="SAM" id="Phobius"/>
    </source>
</evidence>
<keyword evidence="3" id="KW-1185">Reference proteome</keyword>
<protein>
    <submittedName>
        <fullName evidence="2">Uncharacterized protein</fullName>
    </submittedName>
</protein>
<feature type="transmembrane region" description="Helical" evidence="1">
    <location>
        <begin position="275"/>
        <end position="293"/>
    </location>
</feature>
<keyword evidence="1" id="KW-1133">Transmembrane helix</keyword>
<sequence length="322" mass="32072">MAEAVGLVMASCAVMAVSGEAGPVLCFAMFALLLLGLSMINVGAVPAPIVPAVFDGARALAALLRRNLTVVGLVMASCAVMAVSGEASPVLCFAMFALLLLGLSMINVGAVYDRSGNFASQACPGAGRGEVLVGMIPDGVGIVYNGFGTLARHDGAGAGRGEVLVGLLRNGDDPAHNNSGNFALQRPDIGGEVIVGLLPDGVVGTVYDISGNFARQLGPGAGRGDVSVGLLPDVVGALRGSNIGAGHDTAAAPADGLGTVYGNNPGMMAEGLRRLLPCVAIGVSYAAVSGLAAGPDSPAVAFDLFLLLLAGLFLVILHVLRG</sequence>